<reference evidence="2" key="1">
    <citation type="journal article" date="2019" name="Int. J. Syst. Evol. Microbiol.">
        <title>The Global Catalogue of Microorganisms (GCM) 10K type strain sequencing project: providing services to taxonomists for standard genome sequencing and annotation.</title>
        <authorList>
            <consortium name="The Broad Institute Genomics Platform"/>
            <consortium name="The Broad Institute Genome Sequencing Center for Infectious Disease"/>
            <person name="Wu L."/>
            <person name="Ma J."/>
        </authorList>
    </citation>
    <scope>NUCLEOTIDE SEQUENCE [LARGE SCALE GENOMIC DNA]</scope>
    <source>
        <strain evidence="2">JCM 11756</strain>
    </source>
</reference>
<organism evidence="1 2">
    <name type="scientific">Streptomyces thermospinosisporus</name>
    <dbReference type="NCBI Taxonomy" id="161482"/>
    <lineage>
        <taxon>Bacteria</taxon>
        <taxon>Bacillati</taxon>
        <taxon>Actinomycetota</taxon>
        <taxon>Actinomycetes</taxon>
        <taxon>Kitasatosporales</taxon>
        <taxon>Streptomycetaceae</taxon>
        <taxon>Streptomyces</taxon>
    </lineage>
</organism>
<keyword evidence="2" id="KW-1185">Reference proteome</keyword>
<proteinExistence type="predicted"/>
<dbReference type="Proteomes" id="UP001500973">
    <property type="component" value="Unassembled WGS sequence"/>
</dbReference>
<name>A0ABP4JK55_9ACTN</name>
<dbReference type="EMBL" id="BAAAIZ010000036">
    <property type="protein sequence ID" value="GAA1423953.1"/>
    <property type="molecule type" value="Genomic_DNA"/>
</dbReference>
<protein>
    <submittedName>
        <fullName evidence="1">Uncharacterized protein</fullName>
    </submittedName>
</protein>
<comment type="caution">
    <text evidence="1">The sequence shown here is derived from an EMBL/GenBank/DDBJ whole genome shotgun (WGS) entry which is preliminary data.</text>
</comment>
<sequence length="106" mass="11245">MQLSAGGLGLVRIVLEGCGLRKQFVPDGDSPAGRPRASPEPAVLLGDRSAVPCRPVTSRSEVPRRTARSARLIAPASHAWFFRARPWLARTPVPTKAPAAGHAPYG</sequence>
<accession>A0ABP4JK55</accession>
<evidence type="ECO:0000313" key="2">
    <source>
        <dbReference type="Proteomes" id="UP001500973"/>
    </source>
</evidence>
<gene>
    <name evidence="1" type="ORF">GCM10009601_27980</name>
</gene>
<evidence type="ECO:0000313" key="1">
    <source>
        <dbReference type="EMBL" id="GAA1423953.1"/>
    </source>
</evidence>